<organism evidence="2">
    <name type="scientific">Mytilinidion resinicola</name>
    <dbReference type="NCBI Taxonomy" id="574789"/>
    <lineage>
        <taxon>Eukaryota</taxon>
        <taxon>Fungi</taxon>
        <taxon>Dikarya</taxon>
        <taxon>Ascomycota</taxon>
        <taxon>Pezizomycotina</taxon>
        <taxon>Dothideomycetes</taxon>
        <taxon>Pleosporomycetidae</taxon>
        <taxon>Mytilinidiales</taxon>
        <taxon>Mytilinidiaceae</taxon>
        <taxon>Mytilinidion</taxon>
    </lineage>
</organism>
<evidence type="ECO:0000313" key="2">
    <source>
        <dbReference type="EMBL" id="KAF2809664.1"/>
    </source>
</evidence>
<feature type="compositionally biased region" description="Polar residues" evidence="1">
    <location>
        <begin position="83"/>
        <end position="92"/>
    </location>
</feature>
<reference evidence="2 4" key="1">
    <citation type="journal article" date="2020" name="Stud. Mycol.">
        <title>101 Dothideomycetes genomes: a test case for predicting lifestyles and emergence of pathogens.</title>
        <authorList>
            <person name="Haridas S."/>
            <person name="Albert R."/>
            <person name="Binder M."/>
            <person name="Bloem J."/>
            <person name="Labutti K."/>
            <person name="Salamov A."/>
            <person name="Andreopoulos B."/>
            <person name="Baker S."/>
            <person name="Barry K."/>
            <person name="Bills G."/>
            <person name="Bluhm B."/>
            <person name="Cannon C."/>
            <person name="Castanera R."/>
            <person name="Culley D."/>
            <person name="Daum C."/>
            <person name="Ezra D."/>
            <person name="Gonzalez J."/>
            <person name="Henrissat B."/>
            <person name="Kuo A."/>
            <person name="Liang C."/>
            <person name="Lipzen A."/>
            <person name="Lutzoni F."/>
            <person name="Magnuson J."/>
            <person name="Mondo S."/>
            <person name="Nolan M."/>
            <person name="Ohm R."/>
            <person name="Pangilinan J."/>
            <person name="Park H.-J."/>
            <person name="Ramirez L."/>
            <person name="Alfaro M."/>
            <person name="Sun H."/>
            <person name="Tritt A."/>
            <person name="Yoshinaga Y."/>
            <person name="Zwiers L.-H."/>
            <person name="Turgeon B."/>
            <person name="Goodwin S."/>
            <person name="Spatafora J."/>
            <person name="Crous P."/>
            <person name="Grigoriev I."/>
        </authorList>
    </citation>
    <scope>NUCLEOTIDE SEQUENCE</scope>
    <source>
        <strain evidence="2 4">CBS 304.34</strain>
    </source>
</reference>
<protein>
    <submittedName>
        <fullName evidence="2 4">Uncharacterized protein</fullName>
    </submittedName>
</protein>
<proteinExistence type="predicted"/>
<dbReference type="GeneID" id="54455221"/>
<sequence length="125" mass="14486">MPFLCRVSRLCEPSRFQSLKQRNIRCTPLPLVTPRGKTKVLLHRWGPLARQMYSQSTQPRLPTSGGAYRDLESLQRKQKGRKQTQASSTTGYSMARELQPSPDHMRYDLLPLVHHDGIEREKELE</sequence>
<keyword evidence="3" id="KW-1185">Reference proteome</keyword>
<evidence type="ECO:0000256" key="1">
    <source>
        <dbReference type="SAM" id="MobiDB-lite"/>
    </source>
</evidence>
<accession>A0A6A6YNS2</accession>
<reference evidence="4" key="2">
    <citation type="submission" date="2020-04" db="EMBL/GenBank/DDBJ databases">
        <authorList>
            <consortium name="NCBI Genome Project"/>
        </authorList>
    </citation>
    <scope>NUCLEOTIDE SEQUENCE</scope>
    <source>
        <strain evidence="4">CBS 304.34</strain>
    </source>
</reference>
<feature type="compositionally biased region" description="Polar residues" evidence="1">
    <location>
        <begin position="52"/>
        <end position="61"/>
    </location>
</feature>
<gene>
    <name evidence="2 4" type="ORF">BDZ99DRAFT_33801</name>
</gene>
<dbReference type="Proteomes" id="UP000504636">
    <property type="component" value="Unplaced"/>
</dbReference>
<reference evidence="4" key="3">
    <citation type="submission" date="2025-04" db="UniProtKB">
        <authorList>
            <consortium name="RefSeq"/>
        </authorList>
    </citation>
    <scope>IDENTIFICATION</scope>
    <source>
        <strain evidence="4">CBS 304.34</strain>
    </source>
</reference>
<dbReference type="RefSeq" id="XP_033576628.1">
    <property type="nucleotide sequence ID" value="XM_033714328.1"/>
</dbReference>
<feature type="region of interest" description="Disordered" evidence="1">
    <location>
        <begin position="52"/>
        <end position="110"/>
    </location>
</feature>
<name>A0A6A6YNS2_9PEZI</name>
<dbReference type="AlphaFoldDB" id="A0A6A6YNS2"/>
<evidence type="ECO:0000313" key="4">
    <source>
        <dbReference type="RefSeq" id="XP_033576628.1"/>
    </source>
</evidence>
<evidence type="ECO:0000313" key="3">
    <source>
        <dbReference type="Proteomes" id="UP000504636"/>
    </source>
</evidence>
<dbReference type="EMBL" id="MU003701">
    <property type="protein sequence ID" value="KAF2809664.1"/>
    <property type="molecule type" value="Genomic_DNA"/>
</dbReference>